<protein>
    <submittedName>
        <fullName evidence="2">Alpha/beta hydrolase fold family protein</fullName>
    </submittedName>
</protein>
<dbReference type="Proteomes" id="UP000027604">
    <property type="component" value="Chromosome I"/>
</dbReference>
<dbReference type="GO" id="GO:0047372">
    <property type="term" value="F:monoacylglycerol lipase activity"/>
    <property type="evidence" value="ECO:0007669"/>
    <property type="project" value="TreeGrafter"/>
</dbReference>
<dbReference type="SUPFAM" id="SSF53474">
    <property type="entry name" value="alpha/beta-Hydrolases"/>
    <property type="match status" value="1"/>
</dbReference>
<dbReference type="PATRIC" id="fig|1349767.4.peg.35"/>
<evidence type="ECO:0000313" key="2">
    <source>
        <dbReference type="EMBL" id="CDG84048.1"/>
    </source>
</evidence>
<accession>W0V9M6</accession>
<sequence>MQHTHISVPTSFIDANGHRYAYRRFGSGKGVPLIFLQHFRGGMDHWDPLITDGLAQGRTVILFDNAGVAASSGATPDTIEAMADHVALFLGALGYAEVDVLGFSLGGYVAQQVAFRHAHLVRRLVLAGTGPRAGVLGTDARVVPAATGNPIPTLEDFLILFFGPSDASQAAGRAFWERRHWRTADLDVPSSQQTMMSQLAAIAAWRQPKGEPYAELKVLRQPTLVVNGSDDIMVPTINSYNLAQHIPNAQLIIYPDSGHGAHFQYPALFLQHVGIFLDA</sequence>
<feature type="domain" description="AB hydrolase-1" evidence="1">
    <location>
        <begin position="32"/>
        <end position="264"/>
    </location>
</feature>
<dbReference type="Pfam" id="PF00561">
    <property type="entry name" value="Abhydrolase_1"/>
    <property type="match status" value="1"/>
</dbReference>
<dbReference type="GO" id="GO:0016020">
    <property type="term" value="C:membrane"/>
    <property type="evidence" value="ECO:0007669"/>
    <property type="project" value="TreeGrafter"/>
</dbReference>
<keyword evidence="2" id="KW-0378">Hydrolase</keyword>
<dbReference type="HOGENOM" id="CLU_020336_4_0_4"/>
<evidence type="ECO:0000259" key="1">
    <source>
        <dbReference type="Pfam" id="PF00561"/>
    </source>
</evidence>
<gene>
    <name evidence="2" type="ORF">GJA_3430</name>
</gene>
<dbReference type="AlphaFoldDB" id="W0V9M6"/>
<organism evidence="2 3">
    <name type="scientific">Janthinobacterium agaricidamnosum NBRC 102515 = DSM 9628</name>
    <dbReference type="NCBI Taxonomy" id="1349767"/>
    <lineage>
        <taxon>Bacteria</taxon>
        <taxon>Pseudomonadati</taxon>
        <taxon>Pseudomonadota</taxon>
        <taxon>Betaproteobacteria</taxon>
        <taxon>Burkholderiales</taxon>
        <taxon>Oxalobacteraceae</taxon>
        <taxon>Janthinobacterium</taxon>
    </lineage>
</organism>
<reference evidence="2 3" key="1">
    <citation type="journal article" date="2015" name="Genome Announc.">
        <title>Genome Sequence of Mushroom Soft-Rot Pathogen Janthinobacterium agaricidamnosum.</title>
        <authorList>
            <person name="Graupner K."/>
            <person name="Lackner G."/>
            <person name="Hertweck C."/>
        </authorList>
    </citation>
    <scope>NUCLEOTIDE SEQUENCE [LARGE SCALE GENOMIC DNA]</scope>
    <source>
        <strain evidence="3">NBRC 102515 / DSM 9628</strain>
    </source>
</reference>
<dbReference type="InterPro" id="IPR029058">
    <property type="entry name" value="AB_hydrolase_fold"/>
</dbReference>
<dbReference type="STRING" id="1349767.GJA_3430"/>
<dbReference type="PANTHER" id="PTHR43798:SF5">
    <property type="entry name" value="MONOACYLGLYCEROL LIPASE ABHD6"/>
    <property type="match status" value="1"/>
</dbReference>
<dbReference type="PANTHER" id="PTHR43798">
    <property type="entry name" value="MONOACYLGLYCEROL LIPASE"/>
    <property type="match status" value="1"/>
</dbReference>
<proteinExistence type="predicted"/>
<evidence type="ECO:0000313" key="3">
    <source>
        <dbReference type="Proteomes" id="UP000027604"/>
    </source>
</evidence>
<dbReference type="InterPro" id="IPR050266">
    <property type="entry name" value="AB_hydrolase_sf"/>
</dbReference>
<dbReference type="GO" id="GO:0046464">
    <property type="term" value="P:acylglycerol catabolic process"/>
    <property type="evidence" value="ECO:0007669"/>
    <property type="project" value="TreeGrafter"/>
</dbReference>
<dbReference type="eggNOG" id="COG2021">
    <property type="taxonomic scope" value="Bacteria"/>
</dbReference>
<dbReference type="RefSeq" id="WP_038493984.1">
    <property type="nucleotide sequence ID" value="NZ_BCTH01000055.1"/>
</dbReference>
<dbReference type="EMBL" id="HG322949">
    <property type="protein sequence ID" value="CDG84048.1"/>
    <property type="molecule type" value="Genomic_DNA"/>
</dbReference>
<keyword evidence="3" id="KW-1185">Reference proteome</keyword>
<dbReference type="Gene3D" id="3.40.50.1820">
    <property type="entry name" value="alpha/beta hydrolase"/>
    <property type="match status" value="1"/>
</dbReference>
<dbReference type="PRINTS" id="PR00111">
    <property type="entry name" value="ABHYDROLASE"/>
</dbReference>
<dbReference type="KEGG" id="jag:GJA_3430"/>
<name>W0V9M6_9BURK</name>
<dbReference type="InterPro" id="IPR000073">
    <property type="entry name" value="AB_hydrolase_1"/>
</dbReference>